<evidence type="ECO:0000259" key="5">
    <source>
        <dbReference type="Pfam" id="PF13649"/>
    </source>
</evidence>
<dbReference type="PANTHER" id="PTHR11727">
    <property type="entry name" value="DIMETHYLADENOSINE TRANSFERASE"/>
    <property type="match status" value="1"/>
</dbReference>
<proteinExistence type="predicted"/>
<reference evidence="6" key="1">
    <citation type="submission" date="2012-02" db="EMBL/GenBank/DDBJ databases">
        <title>The complete genome of Frateuria aurantia DSM 6220.</title>
        <authorList>
            <consortium name="US DOE Joint Genome Institute (JGI-PGF)"/>
            <person name="Lucas S."/>
            <person name="Copeland A."/>
            <person name="Lapidus A."/>
            <person name="Glavina del Rio T."/>
            <person name="Dalin E."/>
            <person name="Tice H."/>
            <person name="Bruce D."/>
            <person name="Goodwin L."/>
            <person name="Pitluck S."/>
            <person name="Peters L."/>
            <person name="Ovchinnikova G."/>
            <person name="Teshima H."/>
            <person name="Kyrpides N."/>
            <person name="Mavromatis K."/>
            <person name="Ivanova N."/>
            <person name="Brettin T."/>
            <person name="Detter J.C."/>
            <person name="Han C."/>
            <person name="Larimer F."/>
            <person name="Land M."/>
            <person name="Hauser L."/>
            <person name="Markowitz V."/>
            <person name="Cheng J.-F."/>
            <person name="Hugenholtz P."/>
            <person name="Woyke T."/>
            <person name="Wu D."/>
            <person name="Brambilla E."/>
            <person name="Klenk H.-P."/>
            <person name="Eisen J.A."/>
        </authorList>
    </citation>
    <scope>NUCLEOTIDE SEQUENCE</scope>
    <source>
        <strain evidence="6">DSM 6220</strain>
    </source>
</reference>
<gene>
    <name evidence="6" type="ordered locus">Fraau_0908</name>
</gene>
<accession>H8L1L7</accession>
<dbReference type="Pfam" id="PF13649">
    <property type="entry name" value="Methyltransf_25"/>
    <property type="match status" value="1"/>
</dbReference>
<dbReference type="RefSeq" id="WP_014402383.1">
    <property type="nucleotide sequence ID" value="NC_017033.1"/>
</dbReference>
<dbReference type="SUPFAM" id="SSF53335">
    <property type="entry name" value="S-adenosyl-L-methionine-dependent methyltransferases"/>
    <property type="match status" value="1"/>
</dbReference>
<evidence type="ECO:0000256" key="1">
    <source>
        <dbReference type="ARBA" id="ARBA00022603"/>
    </source>
</evidence>
<dbReference type="STRING" id="767434.Fraau_0908"/>
<evidence type="ECO:0000313" key="7">
    <source>
        <dbReference type="Proteomes" id="UP000005234"/>
    </source>
</evidence>
<dbReference type="GO" id="GO:0000179">
    <property type="term" value="F:rRNA (adenine-N6,N6-)-dimethyltransferase activity"/>
    <property type="evidence" value="ECO:0007669"/>
    <property type="project" value="InterPro"/>
</dbReference>
<dbReference type="InterPro" id="IPR041698">
    <property type="entry name" value="Methyltransf_25"/>
</dbReference>
<sequence length="195" mass="21207">MINTDTTQFLKAWLRNPRAIGAVAPSGPALARLMTQAIHPERDPVLELGPGTGVFTQALLKRGVPQARLALVEADPQMADRLESRFPGVRVYQRDAARLETLPSPFGRERAGAVVSGLPMLSMPGNQVKAILASAFQHHLREDGVLYQFTYGPRCPVPRTILQACGLEAIRIGRALLNLPPATVYQIRRTASPAV</sequence>
<dbReference type="InterPro" id="IPR029063">
    <property type="entry name" value="SAM-dependent_MTases_sf"/>
</dbReference>
<dbReference type="KEGG" id="fau:Fraau_0908"/>
<dbReference type="InterPro" id="IPR020596">
    <property type="entry name" value="rRNA_Ade_Mease_Trfase_CS"/>
</dbReference>
<keyword evidence="4" id="KW-0694">RNA-binding</keyword>
<dbReference type="EMBL" id="CP003350">
    <property type="protein sequence ID" value="AFC85377.1"/>
    <property type="molecule type" value="Genomic_DNA"/>
</dbReference>
<dbReference type="InterPro" id="IPR001737">
    <property type="entry name" value="KsgA/Erm"/>
</dbReference>
<dbReference type="Gene3D" id="3.40.50.150">
    <property type="entry name" value="Vaccinia Virus protein VP39"/>
    <property type="match status" value="1"/>
</dbReference>
<dbReference type="PROSITE" id="PS01131">
    <property type="entry name" value="RRNA_A_DIMETH"/>
    <property type="match status" value="1"/>
</dbReference>
<evidence type="ECO:0000256" key="3">
    <source>
        <dbReference type="ARBA" id="ARBA00022691"/>
    </source>
</evidence>
<protein>
    <submittedName>
        <fullName evidence="6">Phospholipid N-methyltransferase</fullName>
    </submittedName>
</protein>
<keyword evidence="3" id="KW-0949">S-adenosyl-L-methionine</keyword>
<dbReference type="eggNOG" id="COG3963">
    <property type="taxonomic scope" value="Bacteria"/>
</dbReference>
<evidence type="ECO:0000256" key="4">
    <source>
        <dbReference type="ARBA" id="ARBA00022884"/>
    </source>
</evidence>
<evidence type="ECO:0000256" key="2">
    <source>
        <dbReference type="ARBA" id="ARBA00022679"/>
    </source>
</evidence>
<dbReference type="AlphaFoldDB" id="H8L1L7"/>
<keyword evidence="1 6" id="KW-0489">Methyltransferase</keyword>
<organism evidence="6 7">
    <name type="scientific">Frateuria aurantia (strain ATCC 33424 / DSM 6220 / KCTC 2777 / LMG 1558 / NBRC 3245 / NCIMB 13370)</name>
    <name type="common">Acetobacter aurantius</name>
    <dbReference type="NCBI Taxonomy" id="767434"/>
    <lineage>
        <taxon>Bacteria</taxon>
        <taxon>Pseudomonadati</taxon>
        <taxon>Pseudomonadota</taxon>
        <taxon>Gammaproteobacteria</taxon>
        <taxon>Lysobacterales</taxon>
        <taxon>Rhodanobacteraceae</taxon>
        <taxon>Frateuria</taxon>
    </lineage>
</organism>
<dbReference type="PANTHER" id="PTHR11727:SF14">
    <property type="entry name" value="BLL8166 PROTEIN"/>
    <property type="match status" value="1"/>
</dbReference>
<dbReference type="CDD" id="cd02440">
    <property type="entry name" value="AdoMet_MTases"/>
    <property type="match status" value="1"/>
</dbReference>
<dbReference type="HOGENOM" id="CLU_085338_0_0_6"/>
<keyword evidence="2 6" id="KW-0808">Transferase</keyword>
<keyword evidence="7" id="KW-1185">Reference proteome</keyword>
<dbReference type="OrthoDB" id="9805585at2"/>
<dbReference type="Proteomes" id="UP000005234">
    <property type="component" value="Chromosome"/>
</dbReference>
<name>H8L1L7_FRAAD</name>
<feature type="domain" description="Methyltransferase" evidence="5">
    <location>
        <begin position="45"/>
        <end position="143"/>
    </location>
</feature>
<dbReference type="GO" id="GO:0003723">
    <property type="term" value="F:RNA binding"/>
    <property type="evidence" value="ECO:0007669"/>
    <property type="project" value="UniProtKB-KW"/>
</dbReference>
<evidence type="ECO:0000313" key="6">
    <source>
        <dbReference type="EMBL" id="AFC85377.1"/>
    </source>
</evidence>